<dbReference type="Gene3D" id="3.40.50.720">
    <property type="entry name" value="NAD(P)-binding Rossmann-like Domain"/>
    <property type="match status" value="1"/>
</dbReference>
<dbReference type="SUPFAM" id="SSF51735">
    <property type="entry name" value="NAD(P)-binding Rossmann-fold domains"/>
    <property type="match status" value="1"/>
</dbReference>
<reference evidence="3 4" key="1">
    <citation type="submission" date="2020-04" db="EMBL/GenBank/DDBJ databases">
        <title>Staphylococcus species from domestic dog.</title>
        <authorList>
            <person name="Paterson G.K."/>
        </authorList>
    </citation>
    <scope>NUCLEOTIDE SEQUENCE [LARGE SCALE GENOMIC DNA]</scope>
    <source>
        <strain evidence="3 4">H16/1A</strain>
    </source>
</reference>
<dbReference type="Proteomes" id="UP000751852">
    <property type="component" value="Unassembled WGS sequence"/>
</dbReference>
<comment type="similarity">
    <text evidence="1">Belongs to the NAD(P)-dependent epimerase/dehydratase family.</text>
</comment>
<dbReference type="InterPro" id="IPR036291">
    <property type="entry name" value="NAD(P)-bd_dom_sf"/>
</dbReference>
<protein>
    <submittedName>
        <fullName evidence="3">NAD-dependent epimerase/dehydratase family protein</fullName>
    </submittedName>
</protein>
<evidence type="ECO:0000256" key="1">
    <source>
        <dbReference type="ARBA" id="ARBA00007637"/>
    </source>
</evidence>
<evidence type="ECO:0000259" key="2">
    <source>
        <dbReference type="Pfam" id="PF01370"/>
    </source>
</evidence>
<keyword evidence="4" id="KW-1185">Reference proteome</keyword>
<dbReference type="PANTHER" id="PTHR43000">
    <property type="entry name" value="DTDP-D-GLUCOSE 4,6-DEHYDRATASE-RELATED"/>
    <property type="match status" value="1"/>
</dbReference>
<organism evidence="3 4">
    <name type="scientific">Staphylococcus canis</name>
    <dbReference type="NCBI Taxonomy" id="2724942"/>
    <lineage>
        <taxon>Bacteria</taxon>
        <taxon>Bacillati</taxon>
        <taxon>Bacillota</taxon>
        <taxon>Bacilli</taxon>
        <taxon>Bacillales</taxon>
        <taxon>Staphylococcaceae</taxon>
        <taxon>Staphylococcus</taxon>
    </lineage>
</organism>
<name>A0ABS0TA78_9STAP</name>
<dbReference type="EMBL" id="JABANU010000020">
    <property type="protein sequence ID" value="MBI5975582.1"/>
    <property type="molecule type" value="Genomic_DNA"/>
</dbReference>
<dbReference type="InterPro" id="IPR001509">
    <property type="entry name" value="Epimerase_deHydtase"/>
</dbReference>
<comment type="caution">
    <text evidence="3">The sequence shown here is derived from an EMBL/GenBank/DDBJ whole genome shotgun (WGS) entry which is preliminary data.</text>
</comment>
<proteinExistence type="inferred from homology"/>
<dbReference type="RefSeq" id="WP_198618358.1">
    <property type="nucleotide sequence ID" value="NZ_JABANU010000020.1"/>
</dbReference>
<sequence>MTTQRILLTGQTGYMSQRLHDFLTREGYRVDQISLRSQNWHHHTFEHYDTVIHLAALVHNNQPDATMVDYMNVNYHLTRQLAVKAKAEGVRHFIFFSTMAIYGKEGRLNQSEEINQTTEATPKTPYGISKYKAEQMLLKMHGDTFKVAILRPPMIYGKNAPGNFSKLIKLAKFVPVYPKIDNQRSVLYIETLEKYIKETIETKAYGIFHPQNAEYMSTNAAIQEMRRVMGKSTYCVKVPRFILKSIAHISIIQKIYGNLFYSQNIDGLQRKIEQDKIEITFRKTL</sequence>
<dbReference type="Pfam" id="PF01370">
    <property type="entry name" value="Epimerase"/>
    <property type="match status" value="1"/>
</dbReference>
<feature type="domain" description="NAD-dependent epimerase/dehydratase" evidence="2">
    <location>
        <begin position="6"/>
        <end position="164"/>
    </location>
</feature>
<accession>A0ABS0TA78</accession>
<gene>
    <name evidence="3" type="ORF">HHH54_08230</name>
</gene>
<evidence type="ECO:0000313" key="4">
    <source>
        <dbReference type="Proteomes" id="UP000751852"/>
    </source>
</evidence>
<evidence type="ECO:0000313" key="3">
    <source>
        <dbReference type="EMBL" id="MBI5975582.1"/>
    </source>
</evidence>